<dbReference type="InterPro" id="IPR035328">
    <property type="entry name" value="DUF3048_C"/>
</dbReference>
<organism evidence="4 5">
    <name type="scientific">Alkalibacter rhizosphaerae</name>
    <dbReference type="NCBI Taxonomy" id="2815577"/>
    <lineage>
        <taxon>Bacteria</taxon>
        <taxon>Bacillati</taxon>
        <taxon>Bacillota</taxon>
        <taxon>Clostridia</taxon>
        <taxon>Eubacteriales</taxon>
        <taxon>Eubacteriaceae</taxon>
        <taxon>Alkalibacter</taxon>
    </lineage>
</organism>
<protein>
    <submittedName>
        <fullName evidence="4">DUF3048 domain-containing protein</fullName>
    </submittedName>
</protein>
<dbReference type="InterPro" id="IPR023158">
    <property type="entry name" value="YerB-like_sf"/>
</dbReference>
<dbReference type="InterPro" id="IPR021416">
    <property type="entry name" value="DUF3048_N"/>
</dbReference>
<proteinExistence type="predicted"/>
<gene>
    <name evidence="4" type="ORF">J0B03_08155</name>
</gene>
<reference evidence="4" key="1">
    <citation type="submission" date="2021-03" db="EMBL/GenBank/DDBJ databases">
        <title>Alkalibacter marinus sp. nov., isolated from tidal flat sediment.</title>
        <authorList>
            <person name="Namirimu T."/>
            <person name="Yang J.-A."/>
            <person name="Yang S.-H."/>
            <person name="Kim Y.-J."/>
            <person name="Kwon K.K."/>
        </authorList>
    </citation>
    <scope>NUCLEOTIDE SEQUENCE</scope>
    <source>
        <strain evidence="4">ES005</strain>
    </source>
</reference>
<dbReference type="Pfam" id="PF11258">
    <property type="entry name" value="DUF3048"/>
    <property type="match status" value="1"/>
</dbReference>
<dbReference type="EMBL" id="CP071444">
    <property type="protein sequence ID" value="QSX07790.1"/>
    <property type="molecule type" value="Genomic_DNA"/>
</dbReference>
<accession>A0A974XFQ3</accession>
<sequence>MKKWMIGLLVLAMLVLPACAKEDPPPEDNTPDPPAVEEPDPIVEARYDDLPEGISPLTGLTYEGTHWPAMVQIENTPAARPQSGISAAELIYEIEVESQITRLLSFFHQTFPEKVGPVRSARRQQITLWSEWNYLFAYYGGSTPSGQNIYDIRDKELGIKAPDLDGMGTKGDFFRTSDRKAPHNAYLNLSSHTEDAVAPDRPRTIYFKEDAQLTGEGASTISLSYTSNNKISYDYDEATGTYKRFINGAAMIDKENGEQVTVTNIIVQRARHFKVTGTVYTNIDLFGSGEAIYFSQGKMQVGTWERKDKNDLTVYYDANGEEIPLPPGKTFVQIVREDTAITTE</sequence>
<name>A0A974XFQ3_9FIRM</name>
<evidence type="ECO:0000313" key="5">
    <source>
        <dbReference type="Proteomes" id="UP000663499"/>
    </source>
</evidence>
<dbReference type="Pfam" id="PF17479">
    <property type="entry name" value="DUF3048_C"/>
    <property type="match status" value="1"/>
</dbReference>
<keyword evidence="1" id="KW-0732">Signal</keyword>
<feature type="domain" description="DUF3048" evidence="2">
    <location>
        <begin position="57"/>
        <end position="191"/>
    </location>
</feature>
<feature type="signal peptide" evidence="1">
    <location>
        <begin position="1"/>
        <end position="20"/>
    </location>
</feature>
<dbReference type="KEGG" id="alka:J0B03_08155"/>
<evidence type="ECO:0000256" key="1">
    <source>
        <dbReference type="SAM" id="SignalP"/>
    </source>
</evidence>
<dbReference type="Gene3D" id="3.50.90.10">
    <property type="entry name" value="YerB-like"/>
    <property type="match status" value="1"/>
</dbReference>
<dbReference type="SUPFAM" id="SSF159774">
    <property type="entry name" value="YerB-like"/>
    <property type="match status" value="1"/>
</dbReference>
<evidence type="ECO:0000259" key="3">
    <source>
        <dbReference type="Pfam" id="PF17479"/>
    </source>
</evidence>
<keyword evidence="5" id="KW-1185">Reference proteome</keyword>
<evidence type="ECO:0000259" key="2">
    <source>
        <dbReference type="Pfam" id="PF11258"/>
    </source>
</evidence>
<feature type="domain" description="DUF3048" evidence="3">
    <location>
        <begin position="222"/>
        <end position="332"/>
    </location>
</feature>
<dbReference type="Proteomes" id="UP000663499">
    <property type="component" value="Chromosome"/>
</dbReference>
<feature type="chain" id="PRO_5037882824" evidence="1">
    <location>
        <begin position="21"/>
        <end position="344"/>
    </location>
</feature>
<dbReference type="AlphaFoldDB" id="A0A974XFQ3"/>
<evidence type="ECO:0000313" key="4">
    <source>
        <dbReference type="EMBL" id="QSX07790.1"/>
    </source>
</evidence>
<dbReference type="RefSeq" id="WP_207299132.1">
    <property type="nucleotide sequence ID" value="NZ_CP071444.1"/>
</dbReference>